<dbReference type="OrthoDB" id="9788394at2"/>
<gene>
    <name evidence="1" type="ORF">AB986_15855</name>
</gene>
<evidence type="ECO:0000313" key="1">
    <source>
        <dbReference type="EMBL" id="KMM37332.1"/>
    </source>
</evidence>
<proteinExistence type="predicted"/>
<dbReference type="EMBL" id="LELK01000004">
    <property type="protein sequence ID" value="KMM37332.1"/>
    <property type="molecule type" value="Genomic_DNA"/>
</dbReference>
<organism evidence="1 2">
    <name type="scientific">Guptibacillus hwajinpoensis</name>
    <dbReference type="NCBI Taxonomy" id="208199"/>
    <lineage>
        <taxon>Bacteria</taxon>
        <taxon>Bacillati</taxon>
        <taxon>Bacillota</taxon>
        <taxon>Bacilli</taxon>
        <taxon>Bacillales</taxon>
        <taxon>Guptibacillaceae</taxon>
        <taxon>Guptibacillus</taxon>
    </lineage>
</organism>
<evidence type="ECO:0000313" key="2">
    <source>
        <dbReference type="Proteomes" id="UP000035996"/>
    </source>
</evidence>
<keyword evidence="2" id="KW-1185">Reference proteome</keyword>
<name>A0A0J6FSL8_9BACL</name>
<accession>A0A0J6FSL8</accession>
<protein>
    <recommendedName>
        <fullName evidence="3">Glycosyltransferase</fullName>
    </recommendedName>
</protein>
<dbReference type="AlphaFoldDB" id="A0A0J6FSL8"/>
<comment type="caution">
    <text evidence="1">The sequence shown here is derived from an EMBL/GenBank/DDBJ whole genome shotgun (WGS) entry which is preliminary data.</text>
</comment>
<dbReference type="STRING" id="157733.AB986_15855"/>
<dbReference type="RefSeq" id="WP_152671013.1">
    <property type="nucleotide sequence ID" value="NZ_CP119526.1"/>
</dbReference>
<reference evidence="1" key="1">
    <citation type="submission" date="2015-06" db="EMBL/GenBank/DDBJ databases">
        <authorList>
            <person name="Liu B."/>
            <person name="Wang J."/>
            <person name="Zhu Y."/>
            <person name="Liu G."/>
            <person name="Chen Q."/>
            <person name="Zheng C."/>
            <person name="Che J."/>
            <person name="Ge C."/>
            <person name="Shi H."/>
            <person name="Pan Z."/>
            <person name="Liu X."/>
        </authorList>
    </citation>
    <scope>NUCLEOTIDE SEQUENCE [LARGE SCALE GENOMIC DNA]</scope>
    <source>
        <strain evidence="1">DSM 16346</strain>
    </source>
</reference>
<sequence>MVTGILIFNTYSEDFFSADRYVAKLNQKLKFIKAYSEEVIIVSNVPELLLPHTPRNIRIITEYYKGKGVIGRLHAGLSLSSYPTNIVIHFDTLPDDINLPHVLNRFYLTKSDLILFDPSYLNGIYRKSIVPLLAHALEQESSTHNAFEKLN</sequence>
<evidence type="ECO:0008006" key="3">
    <source>
        <dbReference type="Google" id="ProtNLM"/>
    </source>
</evidence>
<dbReference type="Proteomes" id="UP000035996">
    <property type="component" value="Unassembled WGS sequence"/>
</dbReference>